<dbReference type="EMBL" id="JAJTJA010000004">
    <property type="protein sequence ID" value="KAH8700133.1"/>
    <property type="molecule type" value="Genomic_DNA"/>
</dbReference>
<feature type="compositionally biased region" description="Acidic residues" evidence="1">
    <location>
        <begin position="812"/>
        <end position="829"/>
    </location>
</feature>
<organism evidence="2 3">
    <name type="scientific">Talaromyces proteolyticus</name>
    <dbReference type="NCBI Taxonomy" id="1131652"/>
    <lineage>
        <taxon>Eukaryota</taxon>
        <taxon>Fungi</taxon>
        <taxon>Dikarya</taxon>
        <taxon>Ascomycota</taxon>
        <taxon>Pezizomycotina</taxon>
        <taxon>Eurotiomycetes</taxon>
        <taxon>Eurotiomycetidae</taxon>
        <taxon>Eurotiales</taxon>
        <taxon>Trichocomaceae</taxon>
        <taxon>Talaromyces</taxon>
        <taxon>Talaromyces sect. Bacilispori</taxon>
    </lineage>
</organism>
<evidence type="ECO:0000313" key="2">
    <source>
        <dbReference type="EMBL" id="KAH8700133.1"/>
    </source>
</evidence>
<proteinExistence type="predicted"/>
<accession>A0AAD4Q2A8</accession>
<feature type="compositionally biased region" description="Basic residues" evidence="1">
    <location>
        <begin position="243"/>
        <end position="252"/>
    </location>
</feature>
<evidence type="ECO:0000256" key="1">
    <source>
        <dbReference type="SAM" id="MobiDB-lite"/>
    </source>
</evidence>
<dbReference type="RefSeq" id="XP_046073839.1">
    <property type="nucleotide sequence ID" value="XM_046215582.1"/>
</dbReference>
<feature type="region of interest" description="Disordered" evidence="1">
    <location>
        <begin position="211"/>
        <end position="286"/>
    </location>
</feature>
<protein>
    <submittedName>
        <fullName evidence="2">Uncharacterized protein</fullName>
    </submittedName>
</protein>
<keyword evidence="3" id="KW-1185">Reference proteome</keyword>
<dbReference type="AlphaFoldDB" id="A0AAD4Q2A8"/>
<gene>
    <name evidence="2" type="ORF">BGW36DRAFT_373497</name>
</gene>
<name>A0AAD4Q2A8_9EURO</name>
<reference evidence="2" key="1">
    <citation type="submission" date="2021-12" db="EMBL/GenBank/DDBJ databases">
        <title>Convergent genome expansion in fungi linked to evolution of root-endophyte symbiosis.</title>
        <authorList>
            <consortium name="DOE Joint Genome Institute"/>
            <person name="Ke Y.-H."/>
            <person name="Bonito G."/>
            <person name="Liao H.-L."/>
            <person name="Looney B."/>
            <person name="Rojas-Flechas A."/>
            <person name="Nash J."/>
            <person name="Hameed K."/>
            <person name="Schadt C."/>
            <person name="Martin F."/>
            <person name="Crous P.W."/>
            <person name="Miettinen O."/>
            <person name="Magnuson J.K."/>
            <person name="Labbe J."/>
            <person name="Jacobson D."/>
            <person name="Doktycz M.J."/>
            <person name="Veneault-Fourrey C."/>
            <person name="Kuo A."/>
            <person name="Mondo S."/>
            <person name="Calhoun S."/>
            <person name="Riley R."/>
            <person name="Ohm R."/>
            <person name="LaButti K."/>
            <person name="Andreopoulos B."/>
            <person name="Pangilinan J."/>
            <person name="Nolan M."/>
            <person name="Tritt A."/>
            <person name="Clum A."/>
            <person name="Lipzen A."/>
            <person name="Daum C."/>
            <person name="Barry K."/>
            <person name="Grigoriev I.V."/>
            <person name="Vilgalys R."/>
        </authorList>
    </citation>
    <scope>NUCLEOTIDE SEQUENCE</scope>
    <source>
        <strain evidence="2">PMI_201</strain>
    </source>
</reference>
<feature type="compositionally biased region" description="Low complexity" evidence="1">
    <location>
        <begin position="216"/>
        <end position="233"/>
    </location>
</feature>
<comment type="caution">
    <text evidence="2">The sequence shown here is derived from an EMBL/GenBank/DDBJ whole genome shotgun (WGS) entry which is preliminary data.</text>
</comment>
<dbReference type="GeneID" id="70245869"/>
<evidence type="ECO:0000313" key="3">
    <source>
        <dbReference type="Proteomes" id="UP001201262"/>
    </source>
</evidence>
<dbReference type="Proteomes" id="UP001201262">
    <property type="component" value="Unassembled WGS sequence"/>
</dbReference>
<feature type="region of interest" description="Disordered" evidence="1">
    <location>
        <begin position="812"/>
        <end position="838"/>
    </location>
</feature>
<sequence>MDPQASIGRGEMAEILASLQENNNETAANVDACHEKVASPLTGIFTTDKSFSSLPRHTDKLMSNLRMPLLLFSDDKADTLVYIDAAATEQTKHRWFPLSQANNNIIPHRIHSQKLLSTGSPVLKGLFEPRRQARARRRYGLTQNMPPSIKHVIDLTPALEGDDAVVYMTELSCPMGVRKWAQYQPGWRLPSICVSGKDEVEWLEVIEVESPKVEPSTTTSPSGKGSKKGSTQGKGNGKEKDNKVKKRPRSPRRILNWEGNLPTLRSEPPAQSTKKSADIDEEDMPPMMKRIPGLPLDYSPIRHRTCLERILHSLEELDPELDSAPKMWTFFALAKLLGIVENPLIGDHIVAWLYEGNNPLFVEVNPELAYRMACGLKNTQLCQSSFAILVGEEALSLLNLSMNGLIPRRVAQTMYGRTRESLDDTELQRIEYASKVFLDRILNTFIQLAGNQMGWLEIIIRKHIKGPVTPSHEPVINNLISFFKDCVRSRICEVLQRQRVPDIDFEYHIATQDNYPGLKHQTAIADMPYICRILTRTFWKSLNSSVSFLGGMDIAKVLLRYSSLKDMAPELPSFKDQECATIPYISPADVQLSLDNFHTLANGFDSLHWANLSTRNYSNQRLLEEDAVIYFDTDRCEADIGFYLGVVASGIIAAPNSIGPVNDGVQFHTVDTLISLSEDEFKFLPLWAGGNDDGTGGVFIDNDVPMIEAGGFSTAGPSIHTGYSAPSEAGDSMGSSFDSIDPDEAVSTVHRASHEATDSYATTVRSAFSTGSSTFELVEEVRGMDIKGEQSGTVSGKDHDIDFDIDTLESDNDFYLEDYDDDDDDDNDNDTVGASDKN</sequence>